<dbReference type="KEGG" id="tbn:TBH_C2770"/>
<dbReference type="Proteomes" id="UP000031631">
    <property type="component" value="Chromosome"/>
</dbReference>
<accession>A0A7U6GL51</accession>
<feature type="signal peptide" evidence="1">
    <location>
        <begin position="1"/>
        <end position="24"/>
    </location>
</feature>
<protein>
    <recommendedName>
        <fullName evidence="4">Choice-of-anchor D domain-containing protein</fullName>
    </recommendedName>
</protein>
<sequence length="282" mass="30390">MKNTTFFSTLCVIPACLLASSAFAQGVLENPRDNSFQSGTGVFSGWYCDAEKIELIIDDRPAKTAAYGTPRGDTKSVCGDTDNGFGLLFSFNMFGAGIHTVRALADGVEFDRATFSVDYLDPDYVRGLASWVDISVPELGKKATLLWQESLQGYTISNVRDLEYSLDDVFAAAVGAWSGTWQSARSAGGIFDMTMEKVQIPGRGETLQPTQITITNTGCSEKSRQTSPIASLDDLSSDVVMKDDSQVHLTFLPTETLSTITGVFVFNSGPCKGLDGAFTVLK</sequence>
<dbReference type="AlphaFoldDB" id="A0A7U6GL51"/>
<keyword evidence="1" id="KW-0732">Signal</keyword>
<dbReference type="EMBL" id="AP012273">
    <property type="protein sequence ID" value="BAO45671.1"/>
    <property type="molecule type" value="Genomic_DNA"/>
</dbReference>
<evidence type="ECO:0000313" key="2">
    <source>
        <dbReference type="EMBL" id="BAO45671.1"/>
    </source>
</evidence>
<organism evidence="2 3">
    <name type="scientific">Thiolapillus brandeum</name>
    <dbReference type="NCBI Taxonomy" id="1076588"/>
    <lineage>
        <taxon>Bacteria</taxon>
        <taxon>Pseudomonadati</taxon>
        <taxon>Pseudomonadota</taxon>
        <taxon>Gammaproteobacteria</taxon>
        <taxon>Chromatiales</taxon>
        <taxon>Sedimenticolaceae</taxon>
        <taxon>Thiolapillus</taxon>
    </lineage>
</organism>
<reference evidence="2 3" key="1">
    <citation type="journal article" date="2014" name="PLoS ONE">
        <title>Physiological and genomic features of a novel sulfur-oxidizing gammaproteobacterium belonging to a previously uncultivated symbiotic lineage isolated from a hydrothermal vent.</title>
        <authorList>
            <person name="Nunoura T."/>
            <person name="Takaki Y."/>
            <person name="Kazama H."/>
            <person name="Kakuta J."/>
            <person name="Shimamura S."/>
            <person name="Makita H."/>
            <person name="Hirai M."/>
            <person name="Miyazaki M."/>
            <person name="Takai K."/>
        </authorList>
    </citation>
    <scope>NUCLEOTIDE SEQUENCE [LARGE SCALE GENOMIC DNA]</scope>
    <source>
        <strain evidence="2 3">Hiromi1</strain>
    </source>
</reference>
<evidence type="ECO:0000256" key="1">
    <source>
        <dbReference type="SAM" id="SignalP"/>
    </source>
</evidence>
<gene>
    <name evidence="2" type="ORF">TBH_C2770</name>
</gene>
<evidence type="ECO:0000313" key="3">
    <source>
        <dbReference type="Proteomes" id="UP000031631"/>
    </source>
</evidence>
<proteinExistence type="predicted"/>
<keyword evidence="3" id="KW-1185">Reference proteome</keyword>
<evidence type="ECO:0008006" key="4">
    <source>
        <dbReference type="Google" id="ProtNLM"/>
    </source>
</evidence>
<dbReference type="OrthoDB" id="9809583at2"/>
<dbReference type="RefSeq" id="WP_041069613.1">
    <property type="nucleotide sequence ID" value="NZ_AP012273.1"/>
</dbReference>
<name>A0A7U6GL51_9GAMM</name>
<feature type="chain" id="PRO_5030633306" description="Choice-of-anchor D domain-containing protein" evidence="1">
    <location>
        <begin position="25"/>
        <end position="282"/>
    </location>
</feature>